<dbReference type="InterPro" id="IPR050272">
    <property type="entry name" value="Isochorismatase-like_hydrls"/>
</dbReference>
<dbReference type="EC" id="3.3.2.1" evidence="2"/>
<dbReference type="RefSeq" id="WP_322521664.1">
    <property type="nucleotide sequence ID" value="NZ_CP140153.1"/>
</dbReference>
<dbReference type="Gene3D" id="3.40.50.850">
    <property type="entry name" value="Isochorismatase-like"/>
    <property type="match status" value="1"/>
</dbReference>
<evidence type="ECO:0000256" key="4">
    <source>
        <dbReference type="ARBA" id="ARBA00022553"/>
    </source>
</evidence>
<dbReference type="Pfam" id="PF00550">
    <property type="entry name" value="PP-binding"/>
    <property type="match status" value="1"/>
</dbReference>
<dbReference type="Gene3D" id="1.10.1200.10">
    <property type="entry name" value="ACP-like"/>
    <property type="match status" value="1"/>
</dbReference>
<dbReference type="InterPro" id="IPR016291">
    <property type="entry name" value="Isochorismatase"/>
</dbReference>
<evidence type="ECO:0000313" key="8">
    <source>
        <dbReference type="EMBL" id="WQH16675.1"/>
    </source>
</evidence>
<dbReference type="PANTHER" id="PTHR43540:SF3">
    <property type="entry name" value="ENTEROBACTIN SYNTHASE COMPONENT B"/>
    <property type="match status" value="1"/>
</dbReference>
<dbReference type="InterPro" id="IPR036736">
    <property type="entry name" value="ACP-like_sf"/>
</dbReference>
<evidence type="ECO:0000256" key="3">
    <source>
        <dbReference type="ARBA" id="ARBA00022450"/>
    </source>
</evidence>
<evidence type="ECO:0000256" key="6">
    <source>
        <dbReference type="ARBA" id="ARBA00048590"/>
    </source>
</evidence>
<dbReference type="InterPro" id="IPR009081">
    <property type="entry name" value="PP-bd_ACP"/>
</dbReference>
<dbReference type="EMBL" id="CP140153">
    <property type="protein sequence ID" value="WQH16675.1"/>
    <property type="molecule type" value="Genomic_DNA"/>
</dbReference>
<evidence type="ECO:0000256" key="5">
    <source>
        <dbReference type="ARBA" id="ARBA00022801"/>
    </source>
</evidence>
<dbReference type="SUPFAM" id="SSF47336">
    <property type="entry name" value="ACP-like"/>
    <property type="match status" value="1"/>
</dbReference>
<keyword evidence="9" id="KW-1185">Reference proteome</keyword>
<dbReference type="PIRSF" id="PIRSF001111">
    <property type="entry name" value="Isochorismatase"/>
    <property type="match status" value="1"/>
</dbReference>
<dbReference type="Proteomes" id="UP001327459">
    <property type="component" value="Chromosome"/>
</dbReference>
<accession>A0ABZ0YWW8</accession>
<evidence type="ECO:0000256" key="2">
    <source>
        <dbReference type="ARBA" id="ARBA00012100"/>
    </source>
</evidence>
<keyword evidence="4" id="KW-0597">Phosphoprotein</keyword>
<organism evidence="8 9">
    <name type="scientific">Guyparkeria halophila</name>
    <dbReference type="NCBI Taxonomy" id="47960"/>
    <lineage>
        <taxon>Bacteria</taxon>
        <taxon>Pseudomonadati</taxon>
        <taxon>Pseudomonadota</taxon>
        <taxon>Gammaproteobacteria</taxon>
        <taxon>Chromatiales</taxon>
        <taxon>Thioalkalibacteraceae</taxon>
        <taxon>Guyparkeria</taxon>
    </lineage>
</organism>
<dbReference type="PANTHER" id="PTHR43540">
    <property type="entry name" value="PEROXYUREIDOACRYLATE/UREIDOACRYLATE AMIDOHYDROLASE-RELATED"/>
    <property type="match status" value="1"/>
</dbReference>
<evidence type="ECO:0000313" key="9">
    <source>
        <dbReference type="Proteomes" id="UP001327459"/>
    </source>
</evidence>
<sequence length="295" mass="32785">MSIGNLTSYPLPSASELPESRVAWPFQPERAVLLIHDMQEYFVAFYGTDSPLIEQVVRKLVELKARCKALGIPVVYTAQPTEQSDEDRALLNDMWGRGLPARPERYPVVGPLSPEIDDTVLTKWRYSAFHRSPLADLMRDWGRDQLLIGGIYGHIGVMQTAVDAFMRDVKPFVVADATADFSREDHLTALRIVARTAGRVLTLEDVVAAAADPGWTRAGLRGRVRGMLLDADELRDDDNLVDFGLDSVAMLGLAEELQRDGIRVDFATLAANPSIDEWWRLIDAASTPATSEIHE</sequence>
<dbReference type="SUPFAM" id="SSF52499">
    <property type="entry name" value="Isochorismatase-like hydrolases"/>
    <property type="match status" value="1"/>
</dbReference>
<dbReference type="Pfam" id="PF00857">
    <property type="entry name" value="Isochorismatase"/>
    <property type="match status" value="1"/>
</dbReference>
<name>A0ABZ0YWW8_9GAMM</name>
<dbReference type="InterPro" id="IPR000868">
    <property type="entry name" value="Isochorismatase-like_dom"/>
</dbReference>
<dbReference type="PROSITE" id="PS50075">
    <property type="entry name" value="CARRIER"/>
    <property type="match status" value="1"/>
</dbReference>
<comment type="catalytic activity">
    <reaction evidence="6">
        <text>isochorismate + H2O = (2S,3S)-2,3-dihydroxy-2,3-dihydrobenzoate + pyruvate</text>
        <dbReference type="Rhea" id="RHEA:11112"/>
        <dbReference type="ChEBI" id="CHEBI:15361"/>
        <dbReference type="ChEBI" id="CHEBI:15377"/>
        <dbReference type="ChEBI" id="CHEBI:29780"/>
        <dbReference type="ChEBI" id="CHEBI:58764"/>
        <dbReference type="EC" id="3.3.2.1"/>
    </reaction>
</comment>
<evidence type="ECO:0000256" key="1">
    <source>
        <dbReference type="ARBA" id="ARBA00004924"/>
    </source>
</evidence>
<protein>
    <recommendedName>
        <fullName evidence="2">isochorismatase</fullName>
        <ecNumber evidence="2">3.3.2.1</ecNumber>
    </recommendedName>
</protein>
<feature type="domain" description="Carrier" evidence="7">
    <location>
        <begin position="211"/>
        <end position="286"/>
    </location>
</feature>
<dbReference type="InterPro" id="IPR036380">
    <property type="entry name" value="Isochorismatase-like_sf"/>
</dbReference>
<proteinExistence type="predicted"/>
<dbReference type="PRINTS" id="PR01398">
    <property type="entry name" value="ISCHRISMTASE"/>
</dbReference>
<dbReference type="PROSITE" id="PS00012">
    <property type="entry name" value="PHOSPHOPANTETHEINE"/>
    <property type="match status" value="1"/>
</dbReference>
<reference evidence="8 9" key="1">
    <citation type="submission" date="2023-11" db="EMBL/GenBank/DDBJ databases">
        <title>MicrobeMod: A computational toolkit for identifying prokaryotic methylation and restriction-modification with nanopore sequencing.</title>
        <authorList>
            <person name="Crits-Christoph A."/>
            <person name="Kang S.C."/>
            <person name="Lee H."/>
            <person name="Ostrov N."/>
        </authorList>
    </citation>
    <scope>NUCLEOTIDE SEQUENCE [LARGE SCALE GENOMIC DNA]</scope>
    <source>
        <strain evidence="8 9">ATCC 49870</strain>
    </source>
</reference>
<keyword evidence="5" id="KW-0378">Hydrolase</keyword>
<evidence type="ECO:0000259" key="7">
    <source>
        <dbReference type="PROSITE" id="PS50075"/>
    </source>
</evidence>
<keyword evidence="3" id="KW-0596">Phosphopantetheine</keyword>
<dbReference type="InterPro" id="IPR006162">
    <property type="entry name" value="Ppantetheine_attach_site"/>
</dbReference>
<comment type="pathway">
    <text evidence="1">Siderophore biosynthesis.</text>
</comment>
<gene>
    <name evidence="8" type="ORF">SR882_01890</name>
</gene>